<feature type="site" description="Could be important to modulate the pK values of the two catalytic cysteine residues" evidence="3">
    <location>
        <position position="152"/>
    </location>
</feature>
<keyword evidence="3" id="KW-0028">Amino-acid biosynthesis</keyword>
<comment type="subcellular location">
    <subcellularLocation>
        <location evidence="3">Cytoplasm</location>
    </subcellularLocation>
</comment>
<comment type="function">
    <text evidence="3">Catalyzes the stereoinversion of LL-2,6-diaminopimelate (L,L-DAP) to meso-diaminopimelate (meso-DAP), a precursor of L-lysine and an essential component of the bacterial peptidoglycan.</text>
</comment>
<dbReference type="GO" id="GO:0009089">
    <property type="term" value="P:lysine biosynthetic process via diaminopimelate"/>
    <property type="evidence" value="ECO:0007669"/>
    <property type="project" value="UniProtKB-UniRule"/>
</dbReference>
<evidence type="ECO:0000256" key="5">
    <source>
        <dbReference type="SAM" id="Coils"/>
    </source>
</evidence>
<dbReference type="Proteomes" id="UP000318710">
    <property type="component" value="Unassembled WGS sequence"/>
</dbReference>
<dbReference type="PANTHER" id="PTHR31689">
    <property type="entry name" value="DIAMINOPIMELATE EPIMERASE, CHLOROPLASTIC"/>
    <property type="match status" value="1"/>
</dbReference>
<protein>
    <recommendedName>
        <fullName evidence="3 4">Diaminopimelate epimerase</fullName>
        <shortName evidence="3">DAP epimerase</shortName>
        <ecNumber evidence="3 4">5.1.1.7</ecNumber>
    </recommendedName>
    <alternativeName>
        <fullName evidence="3">PLP-independent amino acid racemase</fullName>
    </alternativeName>
</protein>
<feature type="site" description="Could be important to modulate the pK values of the two catalytic cysteine residues" evidence="3">
    <location>
        <position position="199"/>
    </location>
</feature>
<organism evidence="6 7">
    <name type="scientific">SAR86 cluster bacterium</name>
    <dbReference type="NCBI Taxonomy" id="2030880"/>
    <lineage>
        <taxon>Bacteria</taxon>
        <taxon>Pseudomonadati</taxon>
        <taxon>Pseudomonadota</taxon>
        <taxon>Gammaproteobacteria</taxon>
        <taxon>SAR86 cluster</taxon>
    </lineage>
</organism>
<feature type="binding site" evidence="3">
    <location>
        <position position="66"/>
    </location>
    <ligand>
        <name>substrate</name>
    </ligand>
</feature>
<dbReference type="SUPFAM" id="SSF54506">
    <property type="entry name" value="Diaminopimelate epimerase-like"/>
    <property type="match status" value="2"/>
</dbReference>
<dbReference type="AlphaFoldDB" id="A0A520N3Q5"/>
<dbReference type="Gene3D" id="3.10.310.10">
    <property type="entry name" value="Diaminopimelate Epimerase, Chain A, domain 1"/>
    <property type="match status" value="2"/>
</dbReference>
<dbReference type="GO" id="GO:0008837">
    <property type="term" value="F:diaminopimelate epimerase activity"/>
    <property type="evidence" value="ECO:0007669"/>
    <property type="project" value="UniProtKB-UniRule"/>
</dbReference>
<evidence type="ECO:0000256" key="1">
    <source>
        <dbReference type="ARBA" id="ARBA00010219"/>
    </source>
</evidence>
<name>A0A520N3Q5_9GAMM</name>
<feature type="active site" description="Proton acceptor" evidence="3">
    <location>
        <position position="208"/>
    </location>
</feature>
<keyword evidence="3" id="KW-0457">Lysine biosynthesis</keyword>
<evidence type="ECO:0000256" key="4">
    <source>
        <dbReference type="NCBIfam" id="TIGR00652"/>
    </source>
</evidence>
<feature type="site" description="Important for dimerization" evidence="3">
    <location>
        <position position="253"/>
    </location>
</feature>
<feature type="active site" description="Proton donor" evidence="3">
    <location>
        <position position="75"/>
    </location>
</feature>
<comment type="caution">
    <text evidence="3">Lacks conserved residue(s) required for the propagation of feature annotation.</text>
</comment>
<feature type="binding site" evidence="3">
    <location>
        <begin position="209"/>
        <end position="210"/>
    </location>
    <ligand>
        <name>substrate</name>
    </ligand>
</feature>
<comment type="similarity">
    <text evidence="1 3">Belongs to the diaminopimelate epimerase family.</text>
</comment>
<feature type="binding site" evidence="3">
    <location>
        <position position="150"/>
    </location>
    <ligand>
        <name>substrate</name>
    </ligand>
</feature>
<evidence type="ECO:0000256" key="2">
    <source>
        <dbReference type="ARBA" id="ARBA00023235"/>
    </source>
</evidence>
<gene>
    <name evidence="3 6" type="primary">dapF</name>
    <name evidence="6" type="ORF">EVA93_01500</name>
</gene>
<sequence>MGLNFEKWHGNGNDFIIINSIEDELKITRNKIIKISDRNIGIGFDQLIKIDLPTKPNHDFFIRFFNADGSEAGMCLNGIRCAAKYIWNNSFAPIGKVNFQTKTKNIICEPRAKKMIQVHIEPPDKIVHKSLYNKLKNKGVNNFFISNIGNNHLCIKMKSIKKINLNEIYKNLEAIIKELDINLSILKKDGNSIDIRTYENGVGETLSCGSAALCVASYFLKDKLLKIRSIGGELVFKKNKNGILMTGPASFIYRGNISD</sequence>
<dbReference type="Pfam" id="PF01678">
    <property type="entry name" value="DAP_epimerase"/>
    <property type="match status" value="2"/>
</dbReference>
<dbReference type="InterPro" id="IPR001653">
    <property type="entry name" value="DAP_epimerase_DapF"/>
</dbReference>
<comment type="subunit">
    <text evidence="3">Homodimer.</text>
</comment>
<dbReference type="EMBL" id="SHBF01000005">
    <property type="protein sequence ID" value="RZO28120.1"/>
    <property type="molecule type" value="Genomic_DNA"/>
</dbReference>
<feature type="binding site" evidence="3">
    <location>
        <position position="13"/>
    </location>
    <ligand>
        <name>substrate</name>
    </ligand>
</feature>
<comment type="catalytic activity">
    <reaction evidence="3">
        <text>(2S,6S)-2,6-diaminopimelate = meso-2,6-diaminopimelate</text>
        <dbReference type="Rhea" id="RHEA:15393"/>
        <dbReference type="ChEBI" id="CHEBI:57609"/>
        <dbReference type="ChEBI" id="CHEBI:57791"/>
        <dbReference type="EC" id="5.1.1.7"/>
    </reaction>
</comment>
<dbReference type="PANTHER" id="PTHR31689:SF0">
    <property type="entry name" value="DIAMINOPIMELATE EPIMERASE"/>
    <property type="match status" value="1"/>
</dbReference>
<feature type="binding site" evidence="3">
    <location>
        <position position="46"/>
    </location>
    <ligand>
        <name>substrate</name>
    </ligand>
</feature>
<feature type="binding site" evidence="3">
    <location>
        <position position="182"/>
    </location>
    <ligand>
        <name>substrate</name>
    </ligand>
</feature>
<keyword evidence="3" id="KW-0963">Cytoplasm</keyword>
<evidence type="ECO:0000313" key="7">
    <source>
        <dbReference type="Proteomes" id="UP000318710"/>
    </source>
</evidence>
<dbReference type="GO" id="GO:0005829">
    <property type="term" value="C:cytosol"/>
    <property type="evidence" value="ECO:0007669"/>
    <property type="project" value="TreeGrafter"/>
</dbReference>
<proteinExistence type="inferred from homology"/>
<dbReference type="NCBIfam" id="TIGR00652">
    <property type="entry name" value="DapF"/>
    <property type="match status" value="1"/>
</dbReference>
<dbReference type="EC" id="5.1.1.7" evidence="3 4"/>
<evidence type="ECO:0000256" key="3">
    <source>
        <dbReference type="HAMAP-Rule" id="MF_00197"/>
    </source>
</evidence>
<keyword evidence="5" id="KW-0175">Coiled coil</keyword>
<accession>A0A520N3Q5</accession>
<keyword evidence="2 3" id="KW-0413">Isomerase</keyword>
<dbReference type="HAMAP" id="MF_00197">
    <property type="entry name" value="DAP_epimerase"/>
    <property type="match status" value="1"/>
</dbReference>
<reference evidence="6 7" key="1">
    <citation type="submission" date="2019-02" db="EMBL/GenBank/DDBJ databases">
        <title>Prokaryotic population dynamics and viral predation in marine succession experiment using metagenomics: the confinement effect.</title>
        <authorList>
            <person name="Haro-Moreno J.M."/>
            <person name="Rodriguez-Valera F."/>
            <person name="Lopez-Perez M."/>
        </authorList>
    </citation>
    <scope>NUCLEOTIDE SEQUENCE [LARGE SCALE GENOMIC DNA]</scope>
    <source>
        <strain evidence="6">MED-G160</strain>
    </source>
</reference>
<comment type="caution">
    <text evidence="6">The sequence shown here is derived from an EMBL/GenBank/DDBJ whole genome shotgun (WGS) entry which is preliminary data.</text>
</comment>
<evidence type="ECO:0000313" key="6">
    <source>
        <dbReference type="EMBL" id="RZO28120.1"/>
    </source>
</evidence>
<feature type="coiled-coil region" evidence="5">
    <location>
        <begin position="162"/>
        <end position="189"/>
    </location>
</feature>
<dbReference type="UniPathway" id="UPA00034">
    <property type="reaction ID" value="UER00025"/>
</dbReference>
<comment type="pathway">
    <text evidence="3">Amino-acid biosynthesis; L-lysine biosynthesis via DAP pathway; DL-2,6-diaminopimelate from LL-2,6-diaminopimelate: step 1/1.</text>
</comment>